<dbReference type="RefSeq" id="XP_014250322.1">
    <property type="nucleotide sequence ID" value="XM_014394836.2"/>
</dbReference>
<protein>
    <recommendedName>
        <fullName evidence="6">DM10 domain-containing protein</fullName>
    </recommendedName>
</protein>
<dbReference type="PROSITE" id="PS51336">
    <property type="entry name" value="DM10"/>
    <property type="match status" value="3"/>
</dbReference>
<evidence type="ECO:0000256" key="3">
    <source>
        <dbReference type="ARBA" id="ARBA00022737"/>
    </source>
</evidence>
<dbReference type="EnsemblMetazoa" id="XM_014394836.2">
    <property type="protein sequence ID" value="XP_014250322.1"/>
    <property type="gene ID" value="LOC106667122"/>
</dbReference>
<dbReference type="PANTHER" id="PTHR12086:SF9">
    <property type="entry name" value="EF-HAND DOMAIN-CONTAINING PROTEIN 1"/>
    <property type="match status" value="1"/>
</dbReference>
<keyword evidence="3" id="KW-0677">Repeat</keyword>
<accession>A0A8I6RYM1</accession>
<dbReference type="Pfam" id="PF06565">
    <property type="entry name" value="DM10_dom"/>
    <property type="match status" value="3"/>
</dbReference>
<sequence length="607" mass="71312">MEGLPLLPGYSFSDVTRTKHFKPRLFEWRNGYPLVKHSKAGIGNTPLDVQSVLFTRGLDSVRYDPSLTYGRTKNYKPETLKPHFVLYDKKCLTFKAFFKQGVPNSPDEHFRVRLVNIVYFLEDDTITVMEPPVQNAGFPQGRIVTRNRIRKPNGESFYHWKDLNTGIEIEIYGIVYHLCSCDSYTREYLMSQGVELNDDECLPQDPYTRKRMSQNTVKTSITPSCEDKMYKFLAYDKKILRFWAVWDDRDSEHGTLNFFKIHYYLGDDEMEVIEEIEPNSGKDMKPVLVRKSKIPKNWRKVREDFPSIYMEKIEEDFTEHYGIKDLVIGNTLFIYGRRFLLVNCDNYTRVFYREMLRIEQPPPIDMTPKKTVAPSYSLPRYSGFGTHEDSLQSWNSFIPKPPKKDLIRYLLNMRKILRYMAVMDYIHPEDKDRRFVLEYRLSDGCLSVHETRLHNSGFEGGKFLAFTLVPKPNTSYDNPEYYTPVDFTLGSIVNCFGHRFKIIGIDLAVYRYMEANPEKFRPEVVSEVRKHLVREGHLNEDIKDVAEYRKHEEIAEPVIYPNAPEYNVQQVRAAKEQMKLDPPDCTPINQQMRQQMVTNGEKNLCKS</sequence>
<keyword evidence="2" id="KW-0963">Cytoplasm</keyword>
<dbReference type="FunFam" id="2.30.29.170:FF:000001">
    <property type="entry name" value="EF-hand domain containing 1"/>
    <property type="match status" value="1"/>
</dbReference>
<keyword evidence="8" id="KW-1185">Reference proteome</keyword>
<keyword evidence="5" id="KW-0966">Cell projection</keyword>
<keyword evidence="4" id="KW-0206">Cytoskeleton</keyword>
<evidence type="ECO:0000256" key="5">
    <source>
        <dbReference type="ARBA" id="ARBA00023273"/>
    </source>
</evidence>
<dbReference type="OrthoDB" id="10255210at2759"/>
<name>A0A8I6RYM1_CIMLE</name>
<dbReference type="GO" id="GO:0007052">
    <property type="term" value="P:mitotic spindle organization"/>
    <property type="evidence" value="ECO:0007669"/>
    <property type="project" value="TreeGrafter"/>
</dbReference>
<reference evidence="7" key="1">
    <citation type="submission" date="2022-01" db="UniProtKB">
        <authorList>
            <consortium name="EnsemblMetazoa"/>
        </authorList>
    </citation>
    <scope>IDENTIFICATION</scope>
</reference>
<dbReference type="InterPro" id="IPR040193">
    <property type="entry name" value="EFHC1/EFHC2/EFHB"/>
</dbReference>
<dbReference type="Gene3D" id="2.30.29.170">
    <property type="match status" value="3"/>
</dbReference>
<evidence type="ECO:0000256" key="2">
    <source>
        <dbReference type="ARBA" id="ARBA00022490"/>
    </source>
</evidence>
<dbReference type="GO" id="GO:0000281">
    <property type="term" value="P:mitotic cytokinesis"/>
    <property type="evidence" value="ECO:0007669"/>
    <property type="project" value="TreeGrafter"/>
</dbReference>
<evidence type="ECO:0000256" key="1">
    <source>
        <dbReference type="ARBA" id="ARBA00004430"/>
    </source>
</evidence>
<dbReference type="GO" id="GO:0072686">
    <property type="term" value="C:mitotic spindle"/>
    <property type="evidence" value="ECO:0007669"/>
    <property type="project" value="TreeGrafter"/>
</dbReference>
<comment type="subcellular location">
    <subcellularLocation>
        <location evidence="1">Cytoplasm</location>
        <location evidence="1">Cytoskeleton</location>
        <location evidence="1">Cilium axoneme</location>
    </subcellularLocation>
</comment>
<evidence type="ECO:0000313" key="7">
    <source>
        <dbReference type="EnsemblMetazoa" id="XP_014250322.1"/>
    </source>
</evidence>
<feature type="domain" description="DM10" evidence="6">
    <location>
        <begin position="236"/>
        <end position="356"/>
    </location>
</feature>
<evidence type="ECO:0000313" key="8">
    <source>
        <dbReference type="Proteomes" id="UP000494040"/>
    </source>
</evidence>
<evidence type="ECO:0000256" key="4">
    <source>
        <dbReference type="ARBA" id="ARBA00023212"/>
    </source>
</evidence>
<dbReference type="KEGG" id="clec:106667122"/>
<dbReference type="GO" id="GO:0043014">
    <property type="term" value="F:alpha-tubulin binding"/>
    <property type="evidence" value="ECO:0007669"/>
    <property type="project" value="TreeGrafter"/>
</dbReference>
<dbReference type="PANTHER" id="PTHR12086">
    <property type="entry name" value="EF-HAND DOMAIN C-TERMINAL CONTAINING PROTEIN"/>
    <property type="match status" value="1"/>
</dbReference>
<dbReference type="GO" id="GO:0060285">
    <property type="term" value="P:cilium-dependent cell motility"/>
    <property type="evidence" value="ECO:0007669"/>
    <property type="project" value="TreeGrafter"/>
</dbReference>
<dbReference type="GO" id="GO:0005930">
    <property type="term" value="C:axoneme"/>
    <property type="evidence" value="ECO:0007669"/>
    <property type="project" value="UniProtKB-SubCell"/>
</dbReference>
<proteinExistence type="predicted"/>
<feature type="domain" description="DM10" evidence="6">
    <location>
        <begin position="88"/>
        <end position="193"/>
    </location>
</feature>
<dbReference type="FunFam" id="2.30.29.170:FF:000004">
    <property type="entry name" value="EF-hand domain containing 2"/>
    <property type="match status" value="1"/>
</dbReference>
<dbReference type="AlphaFoldDB" id="A0A8I6RYM1"/>
<dbReference type="Proteomes" id="UP000494040">
    <property type="component" value="Unassembled WGS sequence"/>
</dbReference>
<feature type="domain" description="DM10" evidence="6">
    <location>
        <begin position="413"/>
        <end position="517"/>
    </location>
</feature>
<organism evidence="7 8">
    <name type="scientific">Cimex lectularius</name>
    <name type="common">Bed bug</name>
    <name type="synonym">Acanthia lectularia</name>
    <dbReference type="NCBI Taxonomy" id="79782"/>
    <lineage>
        <taxon>Eukaryota</taxon>
        <taxon>Metazoa</taxon>
        <taxon>Ecdysozoa</taxon>
        <taxon>Arthropoda</taxon>
        <taxon>Hexapoda</taxon>
        <taxon>Insecta</taxon>
        <taxon>Pterygota</taxon>
        <taxon>Neoptera</taxon>
        <taxon>Paraneoptera</taxon>
        <taxon>Hemiptera</taxon>
        <taxon>Heteroptera</taxon>
        <taxon>Panheteroptera</taxon>
        <taxon>Cimicomorpha</taxon>
        <taxon>Cimicidae</taxon>
        <taxon>Cimex</taxon>
    </lineage>
</organism>
<evidence type="ECO:0000259" key="6">
    <source>
        <dbReference type="PROSITE" id="PS51336"/>
    </source>
</evidence>
<dbReference type="GeneID" id="106667122"/>
<dbReference type="SMART" id="SM00676">
    <property type="entry name" value="DM10"/>
    <property type="match status" value="3"/>
</dbReference>
<dbReference type="InterPro" id="IPR006602">
    <property type="entry name" value="DM10_dom"/>
</dbReference>
<dbReference type="FunFam" id="2.30.29.170:FF:000002">
    <property type="entry name" value="EF-hand domain (C-terminal) containing 1"/>
    <property type="match status" value="1"/>
</dbReference>
<dbReference type="OMA" id="WKDFNIG"/>